<keyword evidence="1" id="KW-0812">Transmembrane</keyword>
<dbReference type="Pfam" id="PF07790">
    <property type="entry name" value="Pilin_N"/>
    <property type="match status" value="1"/>
</dbReference>
<dbReference type="InterPro" id="IPR012859">
    <property type="entry name" value="Pilin_N_archaeal"/>
</dbReference>
<dbReference type="EMBL" id="RBWW01000001">
    <property type="protein sequence ID" value="RKS83475.1"/>
    <property type="molecule type" value="Genomic_DNA"/>
</dbReference>
<name>A0A495R862_9EURY</name>
<dbReference type="NCBIfam" id="TIGR02537">
    <property type="entry name" value="arch_flag_Nterm"/>
    <property type="match status" value="1"/>
</dbReference>
<organism evidence="3 4">
    <name type="scientific">Haloarcula quadrata</name>
    <dbReference type="NCBI Taxonomy" id="182779"/>
    <lineage>
        <taxon>Archaea</taxon>
        <taxon>Methanobacteriati</taxon>
        <taxon>Methanobacteriota</taxon>
        <taxon>Stenosarchaea group</taxon>
        <taxon>Halobacteria</taxon>
        <taxon>Halobacteriales</taxon>
        <taxon>Haloarculaceae</taxon>
        <taxon>Haloarcula</taxon>
    </lineage>
</organism>
<evidence type="ECO:0000259" key="2">
    <source>
        <dbReference type="Pfam" id="PF07790"/>
    </source>
</evidence>
<keyword evidence="3" id="KW-0969">Cilium</keyword>
<accession>A0A495R862</accession>
<evidence type="ECO:0000313" key="4">
    <source>
        <dbReference type="Proteomes" id="UP000268233"/>
    </source>
</evidence>
<feature type="domain" description="Archaeal Type IV pilin N-terminal" evidence="2">
    <location>
        <begin position="73"/>
        <end position="153"/>
    </location>
</feature>
<keyword evidence="1" id="KW-0472">Membrane</keyword>
<dbReference type="AlphaFoldDB" id="A0A495R862"/>
<feature type="transmembrane region" description="Helical" evidence="1">
    <location>
        <begin position="78"/>
        <end position="100"/>
    </location>
</feature>
<keyword evidence="1" id="KW-1133">Transmembrane helix</keyword>
<keyword evidence="4" id="KW-1185">Reference proteome</keyword>
<dbReference type="PANTHER" id="PTHR38138:SF1">
    <property type="entry name" value="ARCHAEAL TYPE IV PILIN N-TERMINAL DOMAIN-CONTAINING PROTEIN"/>
    <property type="match status" value="1"/>
</dbReference>
<gene>
    <name evidence="3" type="ORF">BDK61_2860</name>
</gene>
<comment type="caution">
    <text evidence="3">The sequence shown here is derived from an EMBL/GenBank/DDBJ whole genome shotgun (WGS) entry which is preliminary data.</text>
</comment>
<evidence type="ECO:0000256" key="1">
    <source>
        <dbReference type="SAM" id="Phobius"/>
    </source>
</evidence>
<reference evidence="3 4" key="1">
    <citation type="submission" date="2018-10" db="EMBL/GenBank/DDBJ databases">
        <title>Genomic Encyclopedia of Archaeal and Bacterial Type Strains, Phase II (KMG-II): from individual species to whole genera.</title>
        <authorList>
            <person name="Goeker M."/>
        </authorList>
    </citation>
    <scope>NUCLEOTIDE SEQUENCE [LARGE SCALE GENOMIC DNA]</scope>
    <source>
        <strain evidence="3 4">DSM 11927</strain>
    </source>
</reference>
<evidence type="ECO:0000313" key="3">
    <source>
        <dbReference type="EMBL" id="RKS83475.1"/>
    </source>
</evidence>
<dbReference type="Proteomes" id="UP000268233">
    <property type="component" value="Unassembled WGS sequence"/>
</dbReference>
<proteinExistence type="predicted"/>
<protein>
    <submittedName>
        <fullName evidence="3">Flagellin-like protein</fullName>
    </submittedName>
</protein>
<dbReference type="PANTHER" id="PTHR38138">
    <property type="entry name" value="VNG6441H"/>
    <property type="match status" value="1"/>
</dbReference>
<keyword evidence="3" id="KW-0966">Cell projection</keyword>
<keyword evidence="3" id="KW-0282">Flagellum</keyword>
<dbReference type="InterPro" id="IPR013373">
    <property type="entry name" value="Flagellin/pilin_N_arc"/>
</dbReference>
<sequence length="244" mass="25533">MSNNLGYVWNNAISKYIVMINYITAPSNPFDCGWRDRRLVIAEQYRSTAEVFIGSNGQRVPPVAGRNLSRDPRGVSPVIGVVLMLSITVFLAAAVGGFVVTASNDLNKRTPTIARSTGEFVTGPSGGCGVNTVSIRHAGGDPVPADELEVAVALPDSDARIVDLPVSGTALAASNIDDPDNLIYDYCVGGVIANGGQRWSAGRAITFQLNAGGGTVGPGDTIEVRVVHVPTNGVLATVELTARR</sequence>